<dbReference type="EMBL" id="KK914552">
    <property type="protein sequence ID" value="KDP33223.1"/>
    <property type="molecule type" value="Genomic_DNA"/>
</dbReference>
<name>A0A067KE31_JATCU</name>
<dbReference type="AlphaFoldDB" id="A0A067KE31"/>
<accession>A0A067KE31</accession>
<evidence type="ECO:0000313" key="2">
    <source>
        <dbReference type="Proteomes" id="UP000027138"/>
    </source>
</evidence>
<evidence type="ECO:0000313" key="1">
    <source>
        <dbReference type="EMBL" id="KDP33223.1"/>
    </source>
</evidence>
<gene>
    <name evidence="1" type="ORF">JCGZ_12745</name>
</gene>
<keyword evidence="2" id="KW-1185">Reference proteome</keyword>
<organism evidence="1 2">
    <name type="scientific">Jatropha curcas</name>
    <name type="common">Barbados nut</name>
    <dbReference type="NCBI Taxonomy" id="180498"/>
    <lineage>
        <taxon>Eukaryota</taxon>
        <taxon>Viridiplantae</taxon>
        <taxon>Streptophyta</taxon>
        <taxon>Embryophyta</taxon>
        <taxon>Tracheophyta</taxon>
        <taxon>Spermatophyta</taxon>
        <taxon>Magnoliopsida</taxon>
        <taxon>eudicotyledons</taxon>
        <taxon>Gunneridae</taxon>
        <taxon>Pentapetalae</taxon>
        <taxon>rosids</taxon>
        <taxon>fabids</taxon>
        <taxon>Malpighiales</taxon>
        <taxon>Euphorbiaceae</taxon>
        <taxon>Crotonoideae</taxon>
        <taxon>Jatropheae</taxon>
        <taxon>Jatropha</taxon>
    </lineage>
</organism>
<dbReference type="Proteomes" id="UP000027138">
    <property type="component" value="Unassembled WGS sequence"/>
</dbReference>
<proteinExistence type="predicted"/>
<protein>
    <submittedName>
        <fullName evidence="1">Uncharacterized protein</fullName>
    </submittedName>
</protein>
<reference evidence="1 2" key="1">
    <citation type="journal article" date="2014" name="PLoS ONE">
        <title>Global Analysis of Gene Expression Profiles in Physic Nut (Jatropha curcas L.) Seedlings Exposed to Salt Stress.</title>
        <authorList>
            <person name="Zhang L."/>
            <person name="Zhang C."/>
            <person name="Wu P."/>
            <person name="Chen Y."/>
            <person name="Li M."/>
            <person name="Jiang H."/>
            <person name="Wu G."/>
        </authorList>
    </citation>
    <scope>NUCLEOTIDE SEQUENCE [LARGE SCALE GENOMIC DNA]</scope>
    <source>
        <strain evidence="2">cv. GZQX0401</strain>
        <tissue evidence="1">Young leaves</tissue>
    </source>
</reference>
<sequence length="90" mass="9870">MGWSDRGTAVLMSTAWACFPLQKGRTWHGRAAEHSLGVLFFASRIEKCLWIARACYLACLGRACPCLSSDLFPSSVARACHLARLGRALL</sequence>